<reference evidence="2" key="1">
    <citation type="submission" date="2021-03" db="EMBL/GenBank/DDBJ databases">
        <title>Draft genome sequence of rust myrtle Austropuccinia psidii MF-1, a brazilian biotype.</title>
        <authorList>
            <person name="Quecine M.C."/>
            <person name="Pachon D.M.R."/>
            <person name="Bonatelli M.L."/>
            <person name="Correr F.H."/>
            <person name="Franceschini L.M."/>
            <person name="Leite T.F."/>
            <person name="Margarido G.R.A."/>
            <person name="Almeida C.A."/>
            <person name="Ferrarezi J.A."/>
            <person name="Labate C.A."/>
        </authorList>
    </citation>
    <scope>NUCLEOTIDE SEQUENCE</scope>
    <source>
        <strain evidence="2">MF-1</strain>
    </source>
</reference>
<dbReference type="AlphaFoldDB" id="A0A9Q3D948"/>
<feature type="compositionally biased region" description="Basic and acidic residues" evidence="1">
    <location>
        <begin position="126"/>
        <end position="140"/>
    </location>
</feature>
<evidence type="ECO:0000313" key="2">
    <source>
        <dbReference type="EMBL" id="MBW0498285.1"/>
    </source>
</evidence>
<evidence type="ECO:0000313" key="3">
    <source>
        <dbReference type="Proteomes" id="UP000765509"/>
    </source>
</evidence>
<feature type="compositionally biased region" description="Basic and acidic residues" evidence="1">
    <location>
        <begin position="49"/>
        <end position="63"/>
    </location>
</feature>
<name>A0A9Q3D948_9BASI</name>
<feature type="region of interest" description="Disordered" evidence="1">
    <location>
        <begin position="1"/>
        <end position="30"/>
    </location>
</feature>
<dbReference type="EMBL" id="AVOT02014660">
    <property type="protein sequence ID" value="MBW0498285.1"/>
    <property type="molecule type" value="Genomic_DNA"/>
</dbReference>
<dbReference type="Proteomes" id="UP000765509">
    <property type="component" value="Unassembled WGS sequence"/>
</dbReference>
<proteinExistence type="predicted"/>
<comment type="caution">
    <text evidence="2">The sequence shown here is derived from an EMBL/GenBank/DDBJ whole genome shotgun (WGS) entry which is preliminary data.</text>
</comment>
<feature type="region of interest" description="Disordered" evidence="1">
    <location>
        <begin position="126"/>
        <end position="193"/>
    </location>
</feature>
<sequence length="292" mass="32528">MPSTRSGASYNTSSSAQKGHRSDYGRSQSVTEGKGFVYDFQSNKLVHSEAEHTVLPSNRDENASRSLSGHIQRQPGGIQQCIAAQRVPDPCRSVEKLYEFLPDCEKIPGPSQHLKVTQWMASIYGKEKHDPLNRRMEERQPSTTQAGAKSSSSSQKQKFQHEKAATCSEQGKRQRTSHKALHPGLQNPKDSAGYHGKCISDGQDKYGITEKGGSQIKISEMISDIFDAVPEFYETINDIKSHISYKSSSICNNLKTNSLSLSQRNETLKSFEKVLRTIKVSDNDNSFVNKIN</sequence>
<keyword evidence="3" id="KW-1185">Reference proteome</keyword>
<accession>A0A9Q3D948</accession>
<feature type="compositionally biased region" description="Polar residues" evidence="1">
    <location>
        <begin position="1"/>
        <end position="17"/>
    </location>
</feature>
<evidence type="ECO:0000256" key="1">
    <source>
        <dbReference type="SAM" id="MobiDB-lite"/>
    </source>
</evidence>
<gene>
    <name evidence="2" type="ORF">O181_038000</name>
</gene>
<organism evidence="2 3">
    <name type="scientific">Austropuccinia psidii MF-1</name>
    <dbReference type="NCBI Taxonomy" id="1389203"/>
    <lineage>
        <taxon>Eukaryota</taxon>
        <taxon>Fungi</taxon>
        <taxon>Dikarya</taxon>
        <taxon>Basidiomycota</taxon>
        <taxon>Pucciniomycotina</taxon>
        <taxon>Pucciniomycetes</taxon>
        <taxon>Pucciniales</taxon>
        <taxon>Sphaerophragmiaceae</taxon>
        <taxon>Austropuccinia</taxon>
    </lineage>
</organism>
<feature type="region of interest" description="Disordered" evidence="1">
    <location>
        <begin position="49"/>
        <end position="74"/>
    </location>
</feature>
<protein>
    <submittedName>
        <fullName evidence="2">Uncharacterized protein</fullName>
    </submittedName>
</protein>